<sequence>MAEVLGAVASVTALCSCAVVISNYALTHLESDVPAYSELMAEVTNLESSLNSLGSLIHASSEPLINSHTPASLSNAASQLKDTQTIYSTERIAYYFKILTSYLTEDPPPTLFILACIIYTLLFIRLRERYRDDQHQDALILSVVGLGIAASMYTRDLRSLMGYVAWCAIAGWMLSTVVHWVKRLKAVRSMSRISEPDEAVITDWKQAQRCVERA</sequence>
<protein>
    <submittedName>
        <fullName evidence="2">Uncharacterized protein</fullName>
    </submittedName>
</protein>
<organism evidence="2 3">
    <name type="scientific">Cadophora malorum</name>
    <dbReference type="NCBI Taxonomy" id="108018"/>
    <lineage>
        <taxon>Eukaryota</taxon>
        <taxon>Fungi</taxon>
        <taxon>Dikarya</taxon>
        <taxon>Ascomycota</taxon>
        <taxon>Pezizomycotina</taxon>
        <taxon>Leotiomycetes</taxon>
        <taxon>Helotiales</taxon>
        <taxon>Ploettnerulaceae</taxon>
        <taxon>Cadophora</taxon>
    </lineage>
</organism>
<keyword evidence="1" id="KW-0472">Membrane</keyword>
<keyword evidence="1" id="KW-0812">Transmembrane</keyword>
<dbReference type="OrthoDB" id="3561274at2759"/>
<reference evidence="2" key="1">
    <citation type="submission" date="2021-02" db="EMBL/GenBank/DDBJ databases">
        <title>Genome sequence Cadophora malorum strain M34.</title>
        <authorList>
            <person name="Stefanovic E."/>
            <person name="Vu D."/>
            <person name="Scully C."/>
            <person name="Dijksterhuis J."/>
            <person name="Roader J."/>
            <person name="Houbraken J."/>
        </authorList>
    </citation>
    <scope>NUCLEOTIDE SEQUENCE</scope>
    <source>
        <strain evidence="2">M34</strain>
    </source>
</reference>
<keyword evidence="1" id="KW-1133">Transmembrane helix</keyword>
<feature type="transmembrane region" description="Helical" evidence="1">
    <location>
        <begin position="160"/>
        <end position="181"/>
    </location>
</feature>
<dbReference type="AlphaFoldDB" id="A0A8H7TDN8"/>
<dbReference type="EMBL" id="JAFJYH010000171">
    <property type="protein sequence ID" value="KAG4416903.1"/>
    <property type="molecule type" value="Genomic_DNA"/>
</dbReference>
<feature type="transmembrane region" description="Helical" evidence="1">
    <location>
        <begin position="109"/>
        <end position="126"/>
    </location>
</feature>
<evidence type="ECO:0000313" key="2">
    <source>
        <dbReference type="EMBL" id="KAG4416903.1"/>
    </source>
</evidence>
<feature type="transmembrane region" description="Helical" evidence="1">
    <location>
        <begin position="138"/>
        <end position="154"/>
    </location>
</feature>
<gene>
    <name evidence="2" type="ORF">IFR04_009981</name>
</gene>
<comment type="caution">
    <text evidence="2">The sequence shown here is derived from an EMBL/GenBank/DDBJ whole genome shotgun (WGS) entry which is preliminary data.</text>
</comment>
<accession>A0A8H7TDN8</accession>
<keyword evidence="3" id="KW-1185">Reference proteome</keyword>
<dbReference type="Proteomes" id="UP000664132">
    <property type="component" value="Unassembled WGS sequence"/>
</dbReference>
<proteinExistence type="predicted"/>
<evidence type="ECO:0000313" key="3">
    <source>
        <dbReference type="Proteomes" id="UP000664132"/>
    </source>
</evidence>
<name>A0A8H7TDN8_9HELO</name>
<evidence type="ECO:0000256" key="1">
    <source>
        <dbReference type="SAM" id="Phobius"/>
    </source>
</evidence>